<organism evidence="1 2">
    <name type="scientific">Neofusicoccum parvum</name>
    <dbReference type="NCBI Taxonomy" id="310453"/>
    <lineage>
        <taxon>Eukaryota</taxon>
        <taxon>Fungi</taxon>
        <taxon>Dikarya</taxon>
        <taxon>Ascomycota</taxon>
        <taxon>Pezizomycotina</taxon>
        <taxon>Dothideomycetes</taxon>
        <taxon>Dothideomycetes incertae sedis</taxon>
        <taxon>Botryosphaeriales</taxon>
        <taxon>Botryosphaeriaceae</taxon>
        <taxon>Neofusicoccum</taxon>
    </lineage>
</organism>
<proteinExistence type="predicted"/>
<name>A0ACB5SPK2_9PEZI</name>
<keyword evidence="2" id="KW-1185">Reference proteome</keyword>
<dbReference type="Proteomes" id="UP001165186">
    <property type="component" value="Unassembled WGS sequence"/>
</dbReference>
<accession>A0ACB5SPK2</accession>
<protein>
    <submittedName>
        <fullName evidence="1">Uncharacterized protein LTHEOB_8708</fullName>
    </submittedName>
</protein>
<evidence type="ECO:0000313" key="2">
    <source>
        <dbReference type="Proteomes" id="UP001165186"/>
    </source>
</evidence>
<reference evidence="1" key="1">
    <citation type="submission" date="2024-09" db="EMBL/GenBank/DDBJ databases">
        <title>Draft Genome Sequences of Neofusicoccum parvum.</title>
        <authorList>
            <person name="Ashida A."/>
            <person name="Camagna M."/>
            <person name="Tanaka A."/>
            <person name="Takemoto D."/>
        </authorList>
    </citation>
    <scope>NUCLEOTIDE SEQUENCE</scope>
    <source>
        <strain evidence="1">PPO83</strain>
    </source>
</reference>
<gene>
    <name evidence="1" type="primary">g7928</name>
    <name evidence="1" type="ORF">NpPPO83_00007928</name>
</gene>
<comment type="caution">
    <text evidence="1">The sequence shown here is derived from an EMBL/GenBank/DDBJ whole genome shotgun (WGS) entry which is preliminary data.</text>
</comment>
<dbReference type="EMBL" id="BSXG01000168">
    <property type="protein sequence ID" value="GME50780.1"/>
    <property type="molecule type" value="Genomic_DNA"/>
</dbReference>
<sequence>MSVSEVLQRFKTQEDGVDVLKARWYIVAVSALAAASAGVETPELYRLCTSNLPLEKEKLVQRRLKEAILKTSLLYGVPKSLQALTPLFNSLKDEQIDDYGPRCEAVATRANPKLREDRGKKYFDVLWTPEAAQVNRNKNSKYHPDLALLNQQMLYEWWISEDAILSNVETQMCSTAALICSNSPVQALWHTRGIVRHGGSMEDAVFAQEMGLAVAQAFGCKTGEITRVEDIDFSDSTPL</sequence>
<evidence type="ECO:0000313" key="1">
    <source>
        <dbReference type="EMBL" id="GME50780.1"/>
    </source>
</evidence>